<comment type="caution">
    <text evidence="1">The sequence shown here is derived from an EMBL/GenBank/DDBJ whole genome shotgun (WGS) entry which is preliminary data.</text>
</comment>
<evidence type="ECO:0000313" key="2">
    <source>
        <dbReference type="Proteomes" id="UP000541535"/>
    </source>
</evidence>
<dbReference type="Proteomes" id="UP000541535">
    <property type="component" value="Unassembled WGS sequence"/>
</dbReference>
<reference evidence="1 2" key="1">
    <citation type="submission" date="2020-08" db="EMBL/GenBank/DDBJ databases">
        <title>Genomic Encyclopedia of Type Strains, Phase III (KMG-III): the genomes of soil and plant-associated and newly described type strains.</title>
        <authorList>
            <person name="Whitman W."/>
        </authorList>
    </citation>
    <scope>NUCLEOTIDE SEQUENCE [LARGE SCALE GENOMIC DNA]</scope>
    <source>
        <strain evidence="1 2">CECT 8897</strain>
    </source>
</reference>
<accession>A0A7W5BE90</accession>
<dbReference type="AlphaFoldDB" id="A0A7W5BE90"/>
<evidence type="ECO:0000313" key="1">
    <source>
        <dbReference type="EMBL" id="MBB3121576.1"/>
    </source>
</evidence>
<dbReference type="EMBL" id="JACHXD010000017">
    <property type="protein sequence ID" value="MBB3121576.1"/>
    <property type="molecule type" value="Genomic_DNA"/>
</dbReference>
<sequence length="178" mass="18592">MNPMTPSDETLRQFSAACLVFNSSFNTQLAELLTAGARQLDWRGPGRVLLQLHDNATTAGIATLNRLWSVQRDSLDMKASARSLQGAASMQADIAEGCWQGLMAYTQGQSEALETLLASVAEARDTNDIMLATGAFCNAGQAAGKQALAKAAGLGGAAGPALQSWLQASLQSGEDSTD</sequence>
<proteinExistence type="predicted"/>
<organism evidence="1 2">
    <name type="scientific">Pseudoduganella violacea</name>
    <dbReference type="NCBI Taxonomy" id="1715466"/>
    <lineage>
        <taxon>Bacteria</taxon>
        <taxon>Pseudomonadati</taxon>
        <taxon>Pseudomonadota</taxon>
        <taxon>Betaproteobacteria</taxon>
        <taxon>Burkholderiales</taxon>
        <taxon>Oxalobacteraceae</taxon>
        <taxon>Telluria group</taxon>
        <taxon>Pseudoduganella</taxon>
    </lineage>
</organism>
<protein>
    <submittedName>
        <fullName evidence="1">Uncharacterized protein</fullName>
    </submittedName>
</protein>
<gene>
    <name evidence="1" type="ORF">FHS03_004654</name>
</gene>
<name>A0A7W5BE90_9BURK</name>
<keyword evidence="2" id="KW-1185">Reference proteome</keyword>